<evidence type="ECO:0000313" key="1">
    <source>
        <dbReference type="EMBL" id="GAI80821.1"/>
    </source>
</evidence>
<protein>
    <submittedName>
        <fullName evidence="1">Uncharacterized protein</fullName>
    </submittedName>
</protein>
<dbReference type="EMBL" id="BARW01010817">
    <property type="protein sequence ID" value="GAI80821.1"/>
    <property type="molecule type" value="Genomic_DNA"/>
</dbReference>
<accession>X1SNT7</accession>
<reference evidence="1" key="1">
    <citation type="journal article" date="2014" name="Front. Microbiol.">
        <title>High frequency of phylogenetically diverse reductive dehalogenase-homologous genes in deep subseafloor sedimentary metagenomes.</title>
        <authorList>
            <person name="Kawai M."/>
            <person name="Futagami T."/>
            <person name="Toyoda A."/>
            <person name="Takaki Y."/>
            <person name="Nishi S."/>
            <person name="Hori S."/>
            <person name="Arai W."/>
            <person name="Tsubouchi T."/>
            <person name="Morono Y."/>
            <person name="Uchiyama I."/>
            <person name="Ito T."/>
            <person name="Fujiyama A."/>
            <person name="Inagaki F."/>
            <person name="Takami H."/>
        </authorList>
    </citation>
    <scope>NUCLEOTIDE SEQUENCE</scope>
    <source>
        <strain evidence="1">Expedition CK06-06</strain>
    </source>
</reference>
<feature type="non-terminal residue" evidence="1">
    <location>
        <position position="80"/>
    </location>
</feature>
<proteinExistence type="predicted"/>
<sequence>MRIWSHRLEKHKRIRHFTLSPSPKTVENITSEQDLIDLFAWAYAYAKSKNVDGGVIALHPYRLRSDKKQELRKIAHEEDI</sequence>
<name>X1SNT7_9ZZZZ</name>
<comment type="caution">
    <text evidence="1">The sequence shown here is derived from an EMBL/GenBank/DDBJ whole genome shotgun (WGS) entry which is preliminary data.</text>
</comment>
<dbReference type="AlphaFoldDB" id="X1SNT7"/>
<gene>
    <name evidence="1" type="ORF">S12H4_21116</name>
</gene>
<organism evidence="1">
    <name type="scientific">marine sediment metagenome</name>
    <dbReference type="NCBI Taxonomy" id="412755"/>
    <lineage>
        <taxon>unclassified sequences</taxon>
        <taxon>metagenomes</taxon>
        <taxon>ecological metagenomes</taxon>
    </lineage>
</organism>